<protein>
    <submittedName>
        <fullName evidence="3">Uncharacterized protein</fullName>
    </submittedName>
</protein>
<dbReference type="Proteomes" id="UP001642484">
    <property type="component" value="Unassembled WGS sequence"/>
</dbReference>
<proteinExistence type="predicted"/>
<comment type="caution">
    <text evidence="3">The sequence shown here is derived from an EMBL/GenBank/DDBJ whole genome shotgun (WGS) entry which is preliminary data.</text>
</comment>
<gene>
    <name evidence="3" type="ORF">CCMP2556_LOCUS17303</name>
</gene>
<reference evidence="3 4" key="1">
    <citation type="submission" date="2024-02" db="EMBL/GenBank/DDBJ databases">
        <authorList>
            <person name="Chen Y."/>
            <person name="Shah S."/>
            <person name="Dougan E. K."/>
            <person name="Thang M."/>
            <person name="Chan C."/>
        </authorList>
    </citation>
    <scope>NUCLEOTIDE SEQUENCE [LARGE SCALE GENOMIC DNA]</scope>
</reference>
<evidence type="ECO:0000256" key="2">
    <source>
        <dbReference type="SAM" id="SignalP"/>
    </source>
</evidence>
<feature type="signal peptide" evidence="2">
    <location>
        <begin position="1"/>
        <end position="28"/>
    </location>
</feature>
<organism evidence="3 4">
    <name type="scientific">Durusdinium trenchii</name>
    <dbReference type="NCBI Taxonomy" id="1381693"/>
    <lineage>
        <taxon>Eukaryota</taxon>
        <taxon>Sar</taxon>
        <taxon>Alveolata</taxon>
        <taxon>Dinophyceae</taxon>
        <taxon>Suessiales</taxon>
        <taxon>Symbiodiniaceae</taxon>
        <taxon>Durusdinium</taxon>
    </lineage>
</organism>
<feature type="region of interest" description="Disordered" evidence="1">
    <location>
        <begin position="296"/>
        <end position="323"/>
    </location>
</feature>
<accession>A0ABP0KQ11</accession>
<evidence type="ECO:0000313" key="3">
    <source>
        <dbReference type="EMBL" id="CAK9028964.1"/>
    </source>
</evidence>
<feature type="chain" id="PRO_5045159575" evidence="2">
    <location>
        <begin position="29"/>
        <end position="323"/>
    </location>
</feature>
<keyword evidence="2" id="KW-0732">Signal</keyword>
<keyword evidence="4" id="KW-1185">Reference proteome</keyword>
<evidence type="ECO:0000313" key="4">
    <source>
        <dbReference type="Proteomes" id="UP001642484"/>
    </source>
</evidence>
<sequence>MARPMRRWALRSVQAALALLLVRFSTESWVPGVIRRPVRGHRVRCAAEEGWQMPNPFAGLQGSMADPGYWKQQHFLAGNLKQLLPPSRDEFIAMQLAPNDCKYLGYLAPQQMPGKVEFLNQRCSPRALQDAGEKKLLQYLVLGPVSGIQKYEFEKQCKVYSVAAGFRDWEKNILNLVPKPEVHVGVVAAGTAARLGGRILREGLLQLAAALTRDGRILLIVNEEDEKVIGGKLEDVMEAQEWQELMKSGDLPPDPEKEEMAEVLEKGKLRLVRVQRDECGLAVGVCAGLFKPKVVKRPKAAAAKASAGSPREKKVRRPPRGKR</sequence>
<dbReference type="EMBL" id="CAXAMN010009513">
    <property type="protein sequence ID" value="CAK9028964.1"/>
    <property type="molecule type" value="Genomic_DNA"/>
</dbReference>
<evidence type="ECO:0000256" key="1">
    <source>
        <dbReference type="SAM" id="MobiDB-lite"/>
    </source>
</evidence>
<feature type="compositionally biased region" description="Basic residues" evidence="1">
    <location>
        <begin position="313"/>
        <end position="323"/>
    </location>
</feature>
<name>A0ABP0KQ11_9DINO</name>